<feature type="domain" description="F-box" evidence="3">
    <location>
        <begin position="583"/>
        <end position="622"/>
    </location>
</feature>
<dbReference type="SUPFAM" id="SSF117281">
    <property type="entry name" value="Kelch motif"/>
    <property type="match status" value="3"/>
</dbReference>
<dbReference type="SMART" id="SM00256">
    <property type="entry name" value="FBOX"/>
    <property type="match status" value="3"/>
</dbReference>
<dbReference type="InterPro" id="IPR057499">
    <property type="entry name" value="Kelch_FKB95"/>
</dbReference>
<feature type="domain" description="F-box" evidence="3">
    <location>
        <begin position="939"/>
        <end position="979"/>
    </location>
</feature>
<dbReference type="PANTHER" id="PTHR46344">
    <property type="entry name" value="OS02G0202900 PROTEIN"/>
    <property type="match status" value="1"/>
</dbReference>
<dbReference type="Pfam" id="PF25210">
    <property type="entry name" value="Kelch_FKB95"/>
    <property type="match status" value="3"/>
</dbReference>
<sequence length="1273" mass="143609">MLFCVNLFTCTTIVTLKLKGLSDLLIPCDCDVRLLNLKSFHVQLCGDAFLLLLWEEMDPSILNLPVFDNLVELQLFLEHADSLFMELLLAKCPKLEVLEINILDDQNGGVNQRFLIAFVSTQFTSDFHSSIVRLKCSDCYGYNVFSIYVKLWEPGESFVLYTMEHVDKGKESSNSDNEVEATNSPIICGLPDDISLMCLARIPRKYHSVLKCVSKRWRDLICSEEWICYRRKHKLDETWIYALCKDKSKEIFCYVLDPTDPIRYWKLVGGLPPHISKREGMGFEVLGNKLFLLGGCREFLGSTNEVYSYDASSNCWAQATSLSTARYNFACEVLDEKLYVIGGSGSNSSDHSWETFDPLTNCWTSQTDPKIVSEIKHSVVLDGNIYVRCARFCANPRVFSVVYKPSSGTWQYADDDMVSGWTGPVVVVDGTLYVLDHSLGRTRLMISLKEGREWIPVGRLLPLHTRPPFQLVAVGKSIFVVGRVLSTVVVDVGDLGNEDQVSQIIQCKMKTFAINEKIVFPFAFRSGIAVIAFKLVTQNLILFVLKHNWSSVPFTMEHADKGKESSNSVNEVEVTNSPIICGLPDDISLMCLARIPRKYHSVLKCVSKSWRNLICSEEWFCYRRKHKLDETWIYALCRDKSNEIFCYVLDPTLSRRYWKLIDNLPPQISKRKGIGFEALGNKLFLLGGCSEFLDSTDEVYSYDASSNCWAQATSLSTARYNFGCEVLDKKLYAIGGGGSKSSYHSWETFDPLTNCWTSQTDPKIVNEIKDSVVLDGKIYVRCSRYPVTPHVFAVVYEPSSGTWEYADDDMVSGWTGPAVAVDGTLYVLDQSAGTKLMMWHKERREWILVGKLSPLPIRQPCQLVAVGKSIFVVGRVLSTVVVDVDNLGNEDQLYFCKRKFREGVEGPLYYTMEHLDDGKESSNSVNEIEATNSLLICGLPDDLSLMCLARVPRKYHSVLKCVSKRWRDLICSEEWYHYRRKHKLDETWIYALCRDKSNEIFCYVLDPTTSRRYWKLLDGLPPHISNRKGMGFEALGNKLFLLGGCSGFLDSTDEAYSYDASSNCWVEAASLSNARCYFACEVLDEKLYAIGGLVSNSSDNSWDTFDPLTKCWTFHIDPNIASDIEDSVVLDGKIYTRCARHTDVAPHAFAVVYEPSSGTWQYADADMVSGWTGPAVVVYGTLYVLDQSLGTRLMMWHKERREWIPVGKLSPLLTRPPCQLVAVGKSIFIVGKTLSTVVVDVGDLGNEGQVMMGSSIPGLLSDFNVISCKCLSI</sequence>
<evidence type="ECO:0000313" key="5">
    <source>
        <dbReference type="Proteomes" id="UP000289340"/>
    </source>
</evidence>
<dbReference type="InterPro" id="IPR006652">
    <property type="entry name" value="Kelch_1"/>
</dbReference>
<dbReference type="AlphaFoldDB" id="A0A445JTL7"/>
<name>A0A445JTL7_GLYSO</name>
<proteinExistence type="predicted"/>
<dbReference type="InterPro" id="IPR015915">
    <property type="entry name" value="Kelch-typ_b-propeller"/>
</dbReference>
<evidence type="ECO:0000256" key="2">
    <source>
        <dbReference type="ARBA" id="ARBA00022737"/>
    </source>
</evidence>
<evidence type="ECO:0000259" key="3">
    <source>
        <dbReference type="SMART" id="SM00256"/>
    </source>
</evidence>
<feature type="domain" description="F-box" evidence="3">
    <location>
        <begin position="190"/>
        <end position="229"/>
    </location>
</feature>
<organism evidence="4 5">
    <name type="scientific">Glycine soja</name>
    <name type="common">Wild soybean</name>
    <dbReference type="NCBI Taxonomy" id="3848"/>
    <lineage>
        <taxon>Eukaryota</taxon>
        <taxon>Viridiplantae</taxon>
        <taxon>Streptophyta</taxon>
        <taxon>Embryophyta</taxon>
        <taxon>Tracheophyta</taxon>
        <taxon>Spermatophyta</taxon>
        <taxon>Magnoliopsida</taxon>
        <taxon>eudicotyledons</taxon>
        <taxon>Gunneridae</taxon>
        <taxon>Pentapetalae</taxon>
        <taxon>rosids</taxon>
        <taxon>fabids</taxon>
        <taxon>Fabales</taxon>
        <taxon>Fabaceae</taxon>
        <taxon>Papilionoideae</taxon>
        <taxon>50 kb inversion clade</taxon>
        <taxon>NPAAA clade</taxon>
        <taxon>indigoferoid/millettioid clade</taxon>
        <taxon>Phaseoleae</taxon>
        <taxon>Glycine</taxon>
        <taxon>Glycine subgen. Soja</taxon>
    </lineage>
</organism>
<keyword evidence="2" id="KW-0677">Repeat</keyword>
<dbReference type="CDD" id="cd22152">
    <property type="entry name" value="F-box_AtAFR-like"/>
    <property type="match status" value="3"/>
</dbReference>
<dbReference type="SMART" id="SM00612">
    <property type="entry name" value="Kelch"/>
    <property type="match status" value="5"/>
</dbReference>
<keyword evidence="1" id="KW-0880">Kelch repeat</keyword>
<dbReference type="EMBL" id="QZWG01000007">
    <property type="protein sequence ID" value="RZC01821.1"/>
    <property type="molecule type" value="Genomic_DNA"/>
</dbReference>
<dbReference type="Pfam" id="PF00646">
    <property type="entry name" value="F-box"/>
    <property type="match status" value="3"/>
</dbReference>
<evidence type="ECO:0000313" key="4">
    <source>
        <dbReference type="EMBL" id="RZC01821.1"/>
    </source>
</evidence>
<protein>
    <submittedName>
        <fullName evidence="4">F-box/kelch-repeat protein SKIP4 isoform C</fullName>
    </submittedName>
</protein>
<dbReference type="InterPro" id="IPR001810">
    <property type="entry name" value="F-box_dom"/>
</dbReference>
<keyword evidence="5" id="KW-1185">Reference proteome</keyword>
<accession>A0A445JTL7</accession>
<dbReference type="Gene3D" id="2.120.10.80">
    <property type="entry name" value="Kelch-type beta propeller"/>
    <property type="match status" value="3"/>
</dbReference>
<reference evidence="4 5" key="1">
    <citation type="submission" date="2018-09" db="EMBL/GenBank/DDBJ databases">
        <title>A high-quality reference genome of wild soybean provides a powerful tool to mine soybean genomes.</title>
        <authorList>
            <person name="Xie M."/>
            <person name="Chung C.Y.L."/>
            <person name="Li M.-W."/>
            <person name="Wong F.-L."/>
            <person name="Chan T.-F."/>
            <person name="Lam H.-M."/>
        </authorList>
    </citation>
    <scope>NUCLEOTIDE SEQUENCE [LARGE SCALE GENOMIC DNA]</scope>
    <source>
        <strain evidence="5">cv. W05</strain>
        <tissue evidence="4">Hypocotyl of etiolated seedlings</tissue>
    </source>
</reference>
<evidence type="ECO:0000256" key="1">
    <source>
        <dbReference type="ARBA" id="ARBA00022441"/>
    </source>
</evidence>
<dbReference type="Proteomes" id="UP000289340">
    <property type="component" value="Chromosome 7"/>
</dbReference>
<dbReference type="SUPFAM" id="SSF81383">
    <property type="entry name" value="F-box domain"/>
    <property type="match status" value="3"/>
</dbReference>
<comment type="caution">
    <text evidence="4">The sequence shown here is derived from an EMBL/GenBank/DDBJ whole genome shotgun (WGS) entry which is preliminary data.</text>
</comment>
<dbReference type="InterPro" id="IPR036047">
    <property type="entry name" value="F-box-like_dom_sf"/>
</dbReference>
<gene>
    <name evidence="4" type="ORF">D0Y65_017148</name>
</gene>
<dbReference type="PANTHER" id="PTHR46344:SF26">
    <property type="entry name" value="F-BOX DOMAIN-CONTAINING PROTEIN"/>
    <property type="match status" value="1"/>
</dbReference>